<evidence type="ECO:0000313" key="8">
    <source>
        <dbReference type="Proteomes" id="UP000321533"/>
    </source>
</evidence>
<feature type="domain" description="4-O-methyl-glucuronoyl methylesterase-like" evidence="6">
    <location>
        <begin position="251"/>
        <end position="404"/>
    </location>
</feature>
<dbReference type="Gene3D" id="3.40.50.1820">
    <property type="entry name" value="alpha/beta hydrolase"/>
    <property type="match status" value="1"/>
</dbReference>
<accession>A0A5B8VAD9</accession>
<protein>
    <submittedName>
        <fullName evidence="7">Acetylxylan esterase</fullName>
    </submittedName>
</protein>
<evidence type="ECO:0000256" key="1">
    <source>
        <dbReference type="ARBA" id="ARBA00022487"/>
    </source>
</evidence>
<feature type="signal peptide" evidence="5">
    <location>
        <begin position="1"/>
        <end position="18"/>
    </location>
</feature>
<reference evidence="7 8" key="1">
    <citation type="journal article" date="2016" name="Int. J. Syst. Evol. Microbiol.">
        <title>Panacibacter ginsenosidivorans gen. nov., sp. nov., with ginsenoside converting activity isolated from soil of a ginseng field.</title>
        <authorList>
            <person name="Siddiqi M.Z."/>
            <person name="Muhammad Shafi S."/>
            <person name="Choi K.D."/>
            <person name="Im W.T."/>
        </authorList>
    </citation>
    <scope>NUCLEOTIDE SEQUENCE [LARGE SCALE GENOMIC DNA]</scope>
    <source>
        <strain evidence="7 8">Gsoil1550</strain>
    </source>
</reference>
<evidence type="ECO:0000256" key="5">
    <source>
        <dbReference type="SAM" id="SignalP"/>
    </source>
</evidence>
<proteinExistence type="predicted"/>
<feature type="region of interest" description="Disordered" evidence="4">
    <location>
        <begin position="57"/>
        <end position="79"/>
    </location>
</feature>
<keyword evidence="2 5" id="KW-0732">Signal</keyword>
<dbReference type="InterPro" id="IPR054579">
    <property type="entry name" value="GCE-like_dom"/>
</dbReference>
<evidence type="ECO:0000259" key="6">
    <source>
        <dbReference type="Pfam" id="PF22244"/>
    </source>
</evidence>
<feature type="chain" id="PRO_5022768358" evidence="5">
    <location>
        <begin position="19"/>
        <end position="453"/>
    </location>
</feature>
<evidence type="ECO:0000256" key="3">
    <source>
        <dbReference type="ARBA" id="ARBA00022801"/>
    </source>
</evidence>
<keyword evidence="1" id="KW-0719">Serine esterase</keyword>
<dbReference type="AlphaFoldDB" id="A0A5B8VAD9"/>
<evidence type="ECO:0000256" key="2">
    <source>
        <dbReference type="ARBA" id="ARBA00022729"/>
    </source>
</evidence>
<dbReference type="GO" id="GO:0052689">
    <property type="term" value="F:carboxylic ester hydrolase activity"/>
    <property type="evidence" value="ECO:0007669"/>
    <property type="project" value="UniProtKB-KW"/>
</dbReference>
<name>A0A5B8VAD9_9BACT</name>
<dbReference type="RefSeq" id="WP_147190209.1">
    <property type="nucleotide sequence ID" value="NZ_CP042435.1"/>
</dbReference>
<evidence type="ECO:0000313" key="7">
    <source>
        <dbReference type="EMBL" id="QEC68322.1"/>
    </source>
</evidence>
<dbReference type="OrthoDB" id="9809261at2"/>
<dbReference type="KEGG" id="pgin:FRZ67_13805"/>
<organism evidence="7 8">
    <name type="scientific">Panacibacter ginsenosidivorans</name>
    <dbReference type="NCBI Taxonomy" id="1813871"/>
    <lineage>
        <taxon>Bacteria</taxon>
        <taxon>Pseudomonadati</taxon>
        <taxon>Bacteroidota</taxon>
        <taxon>Chitinophagia</taxon>
        <taxon>Chitinophagales</taxon>
        <taxon>Chitinophagaceae</taxon>
        <taxon>Panacibacter</taxon>
    </lineage>
</organism>
<dbReference type="SUPFAM" id="SSF53474">
    <property type="entry name" value="alpha/beta-Hydrolases"/>
    <property type="match status" value="1"/>
</dbReference>
<dbReference type="InterPro" id="IPR029058">
    <property type="entry name" value="AB_hydrolase_fold"/>
</dbReference>
<dbReference type="Proteomes" id="UP000321533">
    <property type="component" value="Chromosome"/>
</dbReference>
<gene>
    <name evidence="7" type="ORF">FRZ67_13805</name>
</gene>
<sequence>MKKYFLFVMLVSAATLHAQNKMSTEDSLRWENFKREQKLIQQASEVDYKIMLKQLNIDSTRPGPSGNPQAPNAANADESKVPAYTLPDPLLLKNGKKVTDAKIWWTQRRPEIVEDFDKEIYGRVPANTPAVKWEVISSTDTTIGNIKAITKNLLGHIDNSAYPNIKVDIQLSLTTPATNKPVPVMMEFSFIFPPGFKLPTAPGPTWQEQVLEKGWGYAILIPTSYQADNGAGLTKGIIGLVNKGQPRKPDDWGTLRAWAWGTSRAIDYFETDPSVDTKHIGIEGLSRYGKAALVTMAYEPRIAIGFIGSSGAGGAKILRRVFGEQVENLAGSGEYHWFCGNFIKYASTLTPNDLPVDAHELIALCAPRPVFISVGSPAVEGNWVDGKGTFIASINAGPVYKLLGKKDLGTTEMPAMETSLIDGEIAFRQHSGGHTTGPNWPTFLAYAEKYFKQ</sequence>
<dbReference type="EMBL" id="CP042435">
    <property type="protein sequence ID" value="QEC68322.1"/>
    <property type="molecule type" value="Genomic_DNA"/>
</dbReference>
<dbReference type="Pfam" id="PF22244">
    <property type="entry name" value="GCE_fung"/>
    <property type="match status" value="1"/>
</dbReference>
<evidence type="ECO:0000256" key="4">
    <source>
        <dbReference type="SAM" id="MobiDB-lite"/>
    </source>
</evidence>
<keyword evidence="3" id="KW-0378">Hydrolase</keyword>
<keyword evidence="8" id="KW-1185">Reference proteome</keyword>